<dbReference type="InterPro" id="IPR036265">
    <property type="entry name" value="HIT-like_sf"/>
</dbReference>
<feature type="signal peptide" evidence="1">
    <location>
        <begin position="1"/>
        <end position="20"/>
    </location>
</feature>
<keyword evidence="1" id="KW-0732">Signal</keyword>
<dbReference type="InterPro" id="IPR051884">
    <property type="entry name" value="Bis(5'-adenosyl)-TPase_reg"/>
</dbReference>
<dbReference type="Proteomes" id="UP000288805">
    <property type="component" value="Unassembled WGS sequence"/>
</dbReference>
<name>A0A438KNL0_VITVI</name>
<dbReference type="PANTHER" id="PTHR46243:SF1">
    <property type="entry name" value="BIS(5'-ADENOSYL)-TRIPHOSPHATASE"/>
    <property type="match status" value="1"/>
</dbReference>
<dbReference type="EMBL" id="QGNW01000002">
    <property type="protein sequence ID" value="RVX22784.1"/>
    <property type="molecule type" value="Genomic_DNA"/>
</dbReference>
<evidence type="ECO:0000256" key="1">
    <source>
        <dbReference type="SAM" id="SignalP"/>
    </source>
</evidence>
<dbReference type="Gene3D" id="3.30.428.10">
    <property type="entry name" value="HIT-like"/>
    <property type="match status" value="1"/>
</dbReference>
<protein>
    <submittedName>
        <fullName evidence="2">Bifunctional bis(5'-adenosyl)-triphosphatase/adenylylsulfatase FHIT</fullName>
    </submittedName>
</protein>
<accession>A0A438KNL0</accession>
<dbReference type="AlphaFoldDB" id="A0A438KNL0"/>
<reference evidence="2 3" key="1">
    <citation type="journal article" date="2018" name="PLoS Genet.">
        <title>Population sequencing reveals clonal diversity and ancestral inbreeding in the grapevine cultivar Chardonnay.</title>
        <authorList>
            <person name="Roach M.J."/>
            <person name="Johnson D.L."/>
            <person name="Bohlmann J."/>
            <person name="van Vuuren H.J."/>
            <person name="Jones S.J."/>
            <person name="Pretorius I.S."/>
            <person name="Schmidt S.A."/>
            <person name="Borneman A.R."/>
        </authorList>
    </citation>
    <scope>NUCLEOTIDE SEQUENCE [LARGE SCALE GENOMIC DNA]</scope>
    <source>
        <strain evidence="3">cv. Chardonnay</strain>
        <tissue evidence="2">Leaf</tissue>
    </source>
</reference>
<dbReference type="PANTHER" id="PTHR46243">
    <property type="entry name" value="BIS(5'-ADENOSYL)-TRIPHOSPHATASE"/>
    <property type="match status" value="1"/>
</dbReference>
<evidence type="ECO:0000313" key="3">
    <source>
        <dbReference type="Proteomes" id="UP000288805"/>
    </source>
</evidence>
<comment type="caution">
    <text evidence="2">The sequence shown here is derived from an EMBL/GenBank/DDBJ whole genome shotgun (WGS) entry which is preliminary data.</text>
</comment>
<feature type="chain" id="PRO_5019268548" evidence="1">
    <location>
        <begin position="21"/>
        <end position="158"/>
    </location>
</feature>
<sequence>MHIIYILMFQLVNLTLYTCAYLPKAGSKAFSDLTADEISDLWLTAQKVGSRLECHHKASSVTFTIQASNRYILTRLDSILTSCLGTSLDLNCFDVCQYLRMDPRQDRQYLMYISISSPRKVGDFEKNDEIYDAVRYISDNSCNRIIPLNLELNKSFCD</sequence>
<organism evidence="2 3">
    <name type="scientific">Vitis vinifera</name>
    <name type="common">Grape</name>
    <dbReference type="NCBI Taxonomy" id="29760"/>
    <lineage>
        <taxon>Eukaryota</taxon>
        <taxon>Viridiplantae</taxon>
        <taxon>Streptophyta</taxon>
        <taxon>Embryophyta</taxon>
        <taxon>Tracheophyta</taxon>
        <taxon>Spermatophyta</taxon>
        <taxon>Magnoliopsida</taxon>
        <taxon>eudicotyledons</taxon>
        <taxon>Gunneridae</taxon>
        <taxon>Pentapetalae</taxon>
        <taxon>rosids</taxon>
        <taxon>Vitales</taxon>
        <taxon>Vitaceae</taxon>
        <taxon>Viteae</taxon>
        <taxon>Vitis</taxon>
    </lineage>
</organism>
<gene>
    <name evidence="2" type="primary">FHIT_1</name>
    <name evidence="2" type="ORF">CK203_008469</name>
</gene>
<proteinExistence type="predicted"/>
<evidence type="ECO:0000313" key="2">
    <source>
        <dbReference type="EMBL" id="RVX22784.1"/>
    </source>
</evidence>